<dbReference type="EC" id="3.1.1.11" evidence="5"/>
<comment type="pathway">
    <text evidence="5">Glycan metabolism; pectin degradation; 2-dehydro-3-deoxy-D-gluconate from pectin: step 1/5.</text>
</comment>
<dbReference type="InterPro" id="IPR033131">
    <property type="entry name" value="Pectinesterase_Asp_AS"/>
</dbReference>
<evidence type="ECO:0000256" key="3">
    <source>
        <dbReference type="ARBA" id="ARBA00023085"/>
    </source>
</evidence>
<proteinExistence type="inferred from homology"/>
<dbReference type="SUPFAM" id="SSF51126">
    <property type="entry name" value="Pectin lyase-like"/>
    <property type="match status" value="1"/>
</dbReference>
<dbReference type="Proteomes" id="UP000676967">
    <property type="component" value="Chromosome"/>
</dbReference>
<comment type="similarity">
    <text evidence="1">Belongs to the pectinesterase family.</text>
</comment>
<evidence type="ECO:0000313" key="7">
    <source>
        <dbReference type="EMBL" id="BCJ40998.1"/>
    </source>
</evidence>
<evidence type="ECO:0000256" key="2">
    <source>
        <dbReference type="ARBA" id="ARBA00022801"/>
    </source>
</evidence>
<name>A0ABM7LNZ0_9ACTN</name>
<dbReference type="PROSITE" id="PS51318">
    <property type="entry name" value="TAT"/>
    <property type="match status" value="1"/>
</dbReference>
<reference evidence="7 8" key="1">
    <citation type="submission" date="2020-08" db="EMBL/GenBank/DDBJ databases">
        <title>Whole genome shotgun sequence of Actinoplanes ianthinogenes NBRC 13996.</title>
        <authorList>
            <person name="Komaki H."/>
            <person name="Tamura T."/>
        </authorList>
    </citation>
    <scope>NUCLEOTIDE SEQUENCE [LARGE SCALE GENOMIC DNA]</scope>
    <source>
        <strain evidence="7 8">NBRC 13996</strain>
    </source>
</reference>
<dbReference type="RefSeq" id="WP_189332619.1">
    <property type="nucleotide sequence ID" value="NZ_BMQZ01000007.1"/>
</dbReference>
<sequence length="352" mass="37341">MRRRHFLELSATLGAGAAVAWSGPANARPGHDPGLDLIVAADGGGDVTTVQAAIDAAPAGALTPYRIGVRPGSYLGQVIVPADKTNLELRGLGRAPAEVLIADDRANGTLKPDGTPWGTSGSASVTVNGAGFRARNLTFANLFDEAAHPEITNRQAVAVLTRADKLIFERVRFLANQDTLYVNSTAAGVVARASFRDCYVEGDVDFIFGRATAVFDRCRVHSLNRGSTPNGYVTAPSTDITNPHGLLFTHCRLTSDAPAGTVYLGRPWHPSNDPNAIGQTIIRNSWIGAHIGATAWSDFGTWPWSEARLAEYRNTGPGALTSPDRPQLTPAEAAGNDVADFLTGSDDWHPYC</sequence>
<protein>
    <recommendedName>
        <fullName evidence="5">Pectinesterase</fullName>
        <ecNumber evidence="5">3.1.1.11</ecNumber>
    </recommendedName>
</protein>
<evidence type="ECO:0000256" key="4">
    <source>
        <dbReference type="PROSITE-ProRule" id="PRU10040"/>
    </source>
</evidence>
<keyword evidence="3 5" id="KW-0063">Aspartyl esterase</keyword>
<dbReference type="PANTHER" id="PTHR31321:SF57">
    <property type="entry name" value="PECTINESTERASE 53-RELATED"/>
    <property type="match status" value="1"/>
</dbReference>
<dbReference type="InterPro" id="IPR011050">
    <property type="entry name" value="Pectin_lyase_fold/virulence"/>
</dbReference>
<evidence type="ECO:0000313" key="8">
    <source>
        <dbReference type="Proteomes" id="UP000676967"/>
    </source>
</evidence>
<dbReference type="NCBIfam" id="TIGR01409">
    <property type="entry name" value="TAT_signal_seq"/>
    <property type="match status" value="1"/>
</dbReference>
<keyword evidence="2 5" id="KW-0378">Hydrolase</keyword>
<dbReference type="Gene3D" id="2.160.20.10">
    <property type="entry name" value="Single-stranded right-handed beta-helix, Pectin lyase-like"/>
    <property type="match status" value="1"/>
</dbReference>
<feature type="domain" description="Pectinesterase catalytic" evidence="6">
    <location>
        <begin position="36"/>
        <end position="322"/>
    </location>
</feature>
<dbReference type="PROSITE" id="PS00503">
    <property type="entry name" value="PECTINESTERASE_2"/>
    <property type="match status" value="1"/>
</dbReference>
<organism evidence="7 8">
    <name type="scientific">Actinoplanes ianthinogenes</name>
    <dbReference type="NCBI Taxonomy" id="122358"/>
    <lineage>
        <taxon>Bacteria</taxon>
        <taxon>Bacillati</taxon>
        <taxon>Actinomycetota</taxon>
        <taxon>Actinomycetes</taxon>
        <taxon>Micromonosporales</taxon>
        <taxon>Micromonosporaceae</taxon>
        <taxon>Actinoplanes</taxon>
    </lineage>
</organism>
<comment type="catalytic activity">
    <reaction evidence="5">
        <text>[(1-&gt;4)-alpha-D-galacturonosyl methyl ester](n) + n H2O = [(1-&gt;4)-alpha-D-galacturonosyl](n) + n methanol + n H(+)</text>
        <dbReference type="Rhea" id="RHEA:22380"/>
        <dbReference type="Rhea" id="RHEA-COMP:14570"/>
        <dbReference type="Rhea" id="RHEA-COMP:14573"/>
        <dbReference type="ChEBI" id="CHEBI:15377"/>
        <dbReference type="ChEBI" id="CHEBI:15378"/>
        <dbReference type="ChEBI" id="CHEBI:17790"/>
        <dbReference type="ChEBI" id="CHEBI:140522"/>
        <dbReference type="ChEBI" id="CHEBI:140523"/>
        <dbReference type="EC" id="3.1.1.11"/>
    </reaction>
</comment>
<dbReference type="InterPro" id="IPR000070">
    <property type="entry name" value="Pectinesterase_cat"/>
</dbReference>
<dbReference type="InterPro" id="IPR006311">
    <property type="entry name" value="TAT_signal"/>
</dbReference>
<gene>
    <name evidence="7" type="ORF">Aiant_16550</name>
</gene>
<dbReference type="InterPro" id="IPR019546">
    <property type="entry name" value="TAT_signal_bac_arc"/>
</dbReference>
<evidence type="ECO:0000259" key="6">
    <source>
        <dbReference type="Pfam" id="PF01095"/>
    </source>
</evidence>
<dbReference type="PANTHER" id="PTHR31321">
    <property type="entry name" value="ACYL-COA THIOESTER HYDROLASE YBHC-RELATED"/>
    <property type="match status" value="1"/>
</dbReference>
<feature type="active site" evidence="4">
    <location>
        <position position="205"/>
    </location>
</feature>
<keyword evidence="8" id="KW-1185">Reference proteome</keyword>
<dbReference type="Pfam" id="PF01095">
    <property type="entry name" value="Pectinesterase"/>
    <property type="match status" value="1"/>
</dbReference>
<accession>A0ABM7LNZ0</accession>
<evidence type="ECO:0000256" key="5">
    <source>
        <dbReference type="RuleBase" id="RU000589"/>
    </source>
</evidence>
<dbReference type="InterPro" id="IPR012334">
    <property type="entry name" value="Pectin_lyas_fold"/>
</dbReference>
<evidence type="ECO:0000256" key="1">
    <source>
        <dbReference type="ARBA" id="ARBA00008891"/>
    </source>
</evidence>
<dbReference type="EMBL" id="AP023356">
    <property type="protein sequence ID" value="BCJ40998.1"/>
    <property type="molecule type" value="Genomic_DNA"/>
</dbReference>